<gene>
    <name evidence="1" type="ORF">RRF57_009478</name>
</gene>
<dbReference type="EMBL" id="JAWHQM010000035">
    <property type="protein sequence ID" value="KAK5633764.1"/>
    <property type="molecule type" value="Genomic_DNA"/>
</dbReference>
<organism evidence="1 2">
    <name type="scientific">Xylaria bambusicola</name>
    <dbReference type="NCBI Taxonomy" id="326684"/>
    <lineage>
        <taxon>Eukaryota</taxon>
        <taxon>Fungi</taxon>
        <taxon>Dikarya</taxon>
        <taxon>Ascomycota</taxon>
        <taxon>Pezizomycotina</taxon>
        <taxon>Sordariomycetes</taxon>
        <taxon>Xylariomycetidae</taxon>
        <taxon>Xylariales</taxon>
        <taxon>Xylariaceae</taxon>
        <taxon>Xylaria</taxon>
    </lineage>
</organism>
<dbReference type="AlphaFoldDB" id="A0AAN7UZG7"/>
<evidence type="ECO:0000313" key="1">
    <source>
        <dbReference type="EMBL" id="KAK5633764.1"/>
    </source>
</evidence>
<keyword evidence="2" id="KW-1185">Reference proteome</keyword>
<evidence type="ECO:0000313" key="2">
    <source>
        <dbReference type="Proteomes" id="UP001305414"/>
    </source>
</evidence>
<protein>
    <submittedName>
        <fullName evidence="1">Uncharacterized protein</fullName>
    </submittedName>
</protein>
<accession>A0AAN7UZG7</accession>
<comment type="caution">
    <text evidence="1">The sequence shown here is derived from an EMBL/GenBank/DDBJ whole genome shotgun (WGS) entry which is preliminary data.</text>
</comment>
<name>A0AAN7UZG7_9PEZI</name>
<reference evidence="1 2" key="1">
    <citation type="submission" date="2023-10" db="EMBL/GenBank/DDBJ databases">
        <title>Draft genome sequence of Xylaria bambusicola isolate GMP-LS, the root and basal stem rot pathogen of sugarcane in Indonesia.</title>
        <authorList>
            <person name="Selvaraj P."/>
            <person name="Muralishankar V."/>
            <person name="Muruganantham S."/>
            <person name="Sp S."/>
            <person name="Haryani S."/>
            <person name="Lau K.J.X."/>
            <person name="Naqvi N.I."/>
        </authorList>
    </citation>
    <scope>NUCLEOTIDE SEQUENCE [LARGE SCALE GENOMIC DNA]</scope>
    <source>
        <strain evidence="1">GMP-LS</strain>
    </source>
</reference>
<proteinExistence type="predicted"/>
<dbReference type="Proteomes" id="UP001305414">
    <property type="component" value="Unassembled WGS sequence"/>
</dbReference>
<sequence length="88" mass="8386">MNGMGGIAARGRGGLLFKIEAGAKVGRMSRGADDSVGEALAACPGAEIVKLGVEGAAKMTGAAVEAVAGAGVSSTSALGTKLAMSHAI</sequence>